<reference evidence="3 4" key="1">
    <citation type="submission" date="2020-03" db="EMBL/GenBank/DDBJ databases">
        <title>WGS of actinomycetes isolated from Thailand.</title>
        <authorList>
            <person name="Thawai C."/>
        </authorList>
    </citation>
    <scope>NUCLEOTIDE SEQUENCE [LARGE SCALE GENOMIC DNA]</scope>
    <source>
        <strain evidence="3 4">PRB2-1</strain>
    </source>
</reference>
<dbReference type="Proteomes" id="UP000734511">
    <property type="component" value="Unassembled WGS sequence"/>
</dbReference>
<feature type="compositionally biased region" description="Polar residues" evidence="1">
    <location>
        <begin position="1"/>
        <end position="13"/>
    </location>
</feature>
<gene>
    <name evidence="3" type="ORF">HCN08_27020</name>
</gene>
<dbReference type="PRINTS" id="PR01217">
    <property type="entry name" value="PRICHEXTENSN"/>
</dbReference>
<keyword evidence="4" id="KW-1185">Reference proteome</keyword>
<comment type="caution">
    <text evidence="3">The sequence shown here is derived from an EMBL/GenBank/DDBJ whole genome shotgun (WGS) entry which is preliminary data.</text>
</comment>
<name>A0ABX0ZVQ4_9ACTN</name>
<keyword evidence="2" id="KW-0812">Transmembrane</keyword>
<keyword evidence="2" id="KW-0472">Membrane</keyword>
<feature type="compositionally biased region" description="Pro residues" evidence="1">
    <location>
        <begin position="23"/>
        <end position="36"/>
    </location>
</feature>
<keyword evidence="2" id="KW-1133">Transmembrane helix</keyword>
<feature type="region of interest" description="Disordered" evidence="1">
    <location>
        <begin position="1"/>
        <end position="49"/>
    </location>
</feature>
<accession>A0ABX0ZVQ4</accession>
<protein>
    <submittedName>
        <fullName evidence="3">Uncharacterized protein</fullName>
    </submittedName>
</protein>
<evidence type="ECO:0000256" key="1">
    <source>
        <dbReference type="SAM" id="MobiDB-lite"/>
    </source>
</evidence>
<evidence type="ECO:0000313" key="4">
    <source>
        <dbReference type="Proteomes" id="UP000734511"/>
    </source>
</evidence>
<sequence length="336" mass="35439">MSEISATPESTPAHTPGGTPADTPEPPPPAPEPAPAPVAAGPVPGPVPVPEAAPLAAGYPPPPPGHAPAAYPPPAYAGYAPPPPAPRGMSPRVRRTLRWTAVVLVFAVFGAGTAYAVTRPERTKIPGLKTPADGRWTYPVLALPKLPARKPRPLDEDRNPAGVHYADLRSLLVPLPEGAVEDAHYPGTGGWLPPGTYLDDVRSGGDGSQRQLNLKENGLRHIAARAWTMPDGTRGEVYLLQFITGGYAGMYAQDEKDKPVDGVTTDHRETTLQKIVPDGVVVTGYSETPPYGASMARFAYLVSGDTMAVVRLTRKGGTVPDQAYRQTVALQAQMLS</sequence>
<evidence type="ECO:0000256" key="2">
    <source>
        <dbReference type="SAM" id="Phobius"/>
    </source>
</evidence>
<feature type="transmembrane region" description="Helical" evidence="2">
    <location>
        <begin position="97"/>
        <end position="117"/>
    </location>
</feature>
<organism evidence="3 4">
    <name type="scientific">Actinacidiphila epipremni</name>
    <dbReference type="NCBI Taxonomy" id="2053013"/>
    <lineage>
        <taxon>Bacteria</taxon>
        <taxon>Bacillati</taxon>
        <taxon>Actinomycetota</taxon>
        <taxon>Actinomycetes</taxon>
        <taxon>Kitasatosporales</taxon>
        <taxon>Streptomycetaceae</taxon>
        <taxon>Actinacidiphila</taxon>
    </lineage>
</organism>
<proteinExistence type="predicted"/>
<dbReference type="RefSeq" id="WP_167985872.1">
    <property type="nucleotide sequence ID" value="NZ_JAATEJ010000026.1"/>
</dbReference>
<evidence type="ECO:0000313" key="3">
    <source>
        <dbReference type="EMBL" id="NJP47027.1"/>
    </source>
</evidence>
<dbReference type="EMBL" id="JAATEJ010000026">
    <property type="protein sequence ID" value="NJP47027.1"/>
    <property type="molecule type" value="Genomic_DNA"/>
</dbReference>